<comment type="similarity">
    <text evidence="1">Belongs to the AHA1 family.</text>
</comment>
<evidence type="ECO:0000313" key="5">
    <source>
        <dbReference type="EMBL" id="MDC0677877.1"/>
    </source>
</evidence>
<keyword evidence="6" id="KW-1185">Reference proteome</keyword>
<sequence length="257" mass="28067">MTAKSIHARSIADVAQGTILARIEIAAPPERVFRALTTDELTKWWGSAEMYRTTAFTIDLRAGGAWRTDGVGADGKAFHVGGKVIELDPPRRLVQTWEPSWDADAPPTTVSYLLDPIEAGTRLTVRHAGFGARAASCESHAAGWERVLGWLTNHVAPQPERSFFLCRLLPSRATFMQDMTADELAVMQAHGKYWRGKLAEGHVIAFGPVADPAGGWGVGIVAVRDEAELRTFQSEDPAIKSNIGLRYEALPMLTAVY</sequence>
<dbReference type="InterPro" id="IPR013538">
    <property type="entry name" value="ASHA1/2-like_C"/>
</dbReference>
<dbReference type="Pfam" id="PF08327">
    <property type="entry name" value="AHSA1"/>
    <property type="match status" value="1"/>
</dbReference>
<evidence type="ECO:0000256" key="1">
    <source>
        <dbReference type="ARBA" id="ARBA00006817"/>
    </source>
</evidence>
<evidence type="ECO:0000259" key="3">
    <source>
        <dbReference type="Pfam" id="PF03795"/>
    </source>
</evidence>
<dbReference type="EMBL" id="JAQNDK010000001">
    <property type="protein sequence ID" value="MDC0677877.1"/>
    <property type="molecule type" value="Genomic_DNA"/>
</dbReference>
<comment type="similarity">
    <text evidence="2">Belongs to the YciI family.</text>
</comment>
<reference evidence="5 6" key="1">
    <citation type="submission" date="2023-01" db="EMBL/GenBank/DDBJ databases">
        <title>Minimal conservation of predation-associated metabolite biosynthetic gene clusters underscores biosynthetic potential of Myxococcota including descriptions for ten novel species: Archangium lansinium sp. nov., Myxococcus landrumus sp. nov., Nannocystis bai.</title>
        <authorList>
            <person name="Ahearne A."/>
            <person name="Stevens C."/>
            <person name="Dowd S."/>
        </authorList>
    </citation>
    <scope>NUCLEOTIDE SEQUENCE [LARGE SCALE GENOMIC DNA]</scope>
    <source>
        <strain evidence="5 6">WIWO2</strain>
    </source>
</reference>
<dbReference type="InterPro" id="IPR011008">
    <property type="entry name" value="Dimeric_a/b-barrel"/>
</dbReference>
<proteinExistence type="inferred from homology"/>
<accession>A0ABT5BUZ1</accession>
<dbReference type="Pfam" id="PF03795">
    <property type="entry name" value="YCII"/>
    <property type="match status" value="1"/>
</dbReference>
<dbReference type="SUPFAM" id="SSF54909">
    <property type="entry name" value="Dimeric alpha+beta barrel"/>
    <property type="match status" value="1"/>
</dbReference>
<organism evidence="5 6">
    <name type="scientific">Sorangium atrum</name>
    <dbReference type="NCBI Taxonomy" id="2995308"/>
    <lineage>
        <taxon>Bacteria</taxon>
        <taxon>Pseudomonadati</taxon>
        <taxon>Myxococcota</taxon>
        <taxon>Polyangia</taxon>
        <taxon>Polyangiales</taxon>
        <taxon>Polyangiaceae</taxon>
        <taxon>Sorangium</taxon>
    </lineage>
</organism>
<dbReference type="Gene3D" id="3.30.530.20">
    <property type="match status" value="1"/>
</dbReference>
<name>A0ABT5BUZ1_9BACT</name>
<dbReference type="InterPro" id="IPR023393">
    <property type="entry name" value="START-like_dom_sf"/>
</dbReference>
<evidence type="ECO:0000313" key="6">
    <source>
        <dbReference type="Proteomes" id="UP001217485"/>
    </source>
</evidence>
<dbReference type="SUPFAM" id="SSF55961">
    <property type="entry name" value="Bet v1-like"/>
    <property type="match status" value="1"/>
</dbReference>
<evidence type="ECO:0000259" key="4">
    <source>
        <dbReference type="Pfam" id="PF08327"/>
    </source>
</evidence>
<dbReference type="InterPro" id="IPR005545">
    <property type="entry name" value="YCII"/>
</dbReference>
<feature type="domain" description="YCII-related" evidence="3">
    <location>
        <begin position="177"/>
        <end position="251"/>
    </location>
</feature>
<dbReference type="CDD" id="cd07814">
    <property type="entry name" value="SRPBCC_CalC_Aha1-like"/>
    <property type="match status" value="1"/>
</dbReference>
<comment type="caution">
    <text evidence="5">The sequence shown here is derived from an EMBL/GenBank/DDBJ whole genome shotgun (WGS) entry which is preliminary data.</text>
</comment>
<feature type="domain" description="Activator of Hsp90 ATPase homologue 1/2-like C-terminal" evidence="4">
    <location>
        <begin position="26"/>
        <end position="154"/>
    </location>
</feature>
<protein>
    <submittedName>
        <fullName evidence="5">SRPBCC domain-containing protein</fullName>
    </submittedName>
</protein>
<evidence type="ECO:0000256" key="2">
    <source>
        <dbReference type="ARBA" id="ARBA00007689"/>
    </source>
</evidence>
<dbReference type="Proteomes" id="UP001217485">
    <property type="component" value="Unassembled WGS sequence"/>
</dbReference>
<dbReference type="RefSeq" id="WP_272094626.1">
    <property type="nucleotide sequence ID" value="NZ_JAQNDK010000001.1"/>
</dbReference>
<gene>
    <name evidence="5" type="ORF">POL72_09060</name>
</gene>